<organism evidence="1 2">
    <name type="scientific">Thermotalea metallivorans</name>
    <dbReference type="NCBI Taxonomy" id="520762"/>
    <lineage>
        <taxon>Bacteria</taxon>
        <taxon>Bacillati</taxon>
        <taxon>Bacillota</taxon>
        <taxon>Clostridia</taxon>
        <taxon>Peptostreptococcales</taxon>
        <taxon>Thermotaleaceae</taxon>
        <taxon>Thermotalea</taxon>
    </lineage>
</organism>
<dbReference type="AlphaFoldDB" id="A0A140L1M6"/>
<evidence type="ECO:0000313" key="2">
    <source>
        <dbReference type="Proteomes" id="UP000070456"/>
    </source>
</evidence>
<dbReference type="Proteomes" id="UP000070456">
    <property type="component" value="Unassembled WGS sequence"/>
</dbReference>
<name>A0A140L1M6_9FIRM</name>
<protein>
    <submittedName>
        <fullName evidence="1">Uncharacterized protein</fullName>
    </submittedName>
</protein>
<evidence type="ECO:0000313" key="1">
    <source>
        <dbReference type="EMBL" id="KXG74451.1"/>
    </source>
</evidence>
<sequence>MWKNIRNSKIYVIVLGASILLTVSTQITKAGYLNPGSPEDPIVTQSYVEKRNEQLKYYIDQKIGEVNNALNAVQAQQQFQIIEVQKGQKVIGKASTEMIIRSGEAKAIASPSGGLSDLIAGIDLKTGEIVPLNHLILIPRDDGRGIEVTVNKTFILIKGGYEIK</sequence>
<gene>
    <name evidence="1" type="ORF">AN619_23490</name>
</gene>
<reference evidence="1 2" key="1">
    <citation type="submission" date="2015-12" db="EMBL/GenBank/DDBJ databases">
        <title>Draft genome sequence of the thermoanaerobe Thermotalea metallivorans, an isolate from the runoff channel of the Great Artesian Basin, Australia.</title>
        <authorList>
            <person name="Patel B.K."/>
        </authorList>
    </citation>
    <scope>NUCLEOTIDE SEQUENCE [LARGE SCALE GENOMIC DNA]</scope>
    <source>
        <strain evidence="1 2">B2-1</strain>
    </source>
</reference>
<proteinExistence type="predicted"/>
<dbReference type="RefSeq" id="WP_068557148.1">
    <property type="nucleotide sequence ID" value="NZ_LOEE01000054.1"/>
</dbReference>
<dbReference type="EMBL" id="LOEE01000054">
    <property type="protein sequence ID" value="KXG74451.1"/>
    <property type="molecule type" value="Genomic_DNA"/>
</dbReference>
<comment type="caution">
    <text evidence="1">The sequence shown here is derived from an EMBL/GenBank/DDBJ whole genome shotgun (WGS) entry which is preliminary data.</text>
</comment>
<dbReference type="OrthoDB" id="2381664at2"/>
<keyword evidence="2" id="KW-1185">Reference proteome</keyword>
<dbReference type="STRING" id="520762.AN619_23490"/>
<accession>A0A140L1M6</accession>